<reference evidence="4" key="1">
    <citation type="submission" date="2016-10" db="EMBL/GenBank/DDBJ databases">
        <authorList>
            <person name="Benchimol M."/>
            <person name="Almeida L.G."/>
            <person name="Vasconcelos A.T."/>
            <person name="Perreira-Neves A."/>
            <person name="Rosa I.A."/>
            <person name="Tasca T."/>
            <person name="Bogo M.R."/>
            <person name="de Souza W."/>
        </authorList>
    </citation>
    <scope>NUCLEOTIDE SEQUENCE [LARGE SCALE GENOMIC DNA]</scope>
    <source>
        <strain evidence="4">K</strain>
    </source>
</reference>
<dbReference type="AlphaFoldDB" id="A0A1J4K3G1"/>
<dbReference type="RefSeq" id="XP_068358650.1">
    <property type="nucleotide sequence ID" value="XM_068505114.1"/>
</dbReference>
<feature type="compositionally biased region" description="Low complexity" evidence="3">
    <location>
        <begin position="450"/>
        <end position="460"/>
    </location>
</feature>
<sequence length="496" mass="56342">MSWTWRTEQYRKLESLFVQGTPELSDVLQEPQIIPALGEQSPNLVKYILAHLKDVIDIAIGRTHPSSENEQQICVNILLIRSPIIKDAIHKSAELFNYLAFSFEKNLNYNPALQLLQSINDATSANSLQLISDPITFYKKLLKLLPCSAVHDFLVELFSRPMKAVEVWAESIEADKYLIPFLLFEEPKLRCALSILLALASIVNPKSESMKRLSSPENVSAIFDTGINSPTNEIAYGSFQLLVSICNRCDDSETGNFLNIMKFFESKTNQLCMYITSDNSFTKDKRAACELLITVIATRSEISDEISQISSFLFDRFFENPTNSFLHMVFYNIIQALSSQEGFLDFLQKTNFVNRILEIEEQRNDKMASFWGQLTAIELLLKDKVQNNEKWTQFVETILNPRDETIRKSYGGDLPKHNFLELTDSESNEMPYQCKFIDSCDLSNYANKDSSSSSSSSSSSDNHEEDELVSYSGSENEEESNNTEKNGTNSSDQTNN</sequence>
<organism evidence="4 5">
    <name type="scientific">Tritrichomonas foetus</name>
    <dbReference type="NCBI Taxonomy" id="1144522"/>
    <lineage>
        <taxon>Eukaryota</taxon>
        <taxon>Metamonada</taxon>
        <taxon>Parabasalia</taxon>
        <taxon>Tritrichomonadida</taxon>
        <taxon>Tritrichomonadidae</taxon>
        <taxon>Tritrichomonas</taxon>
    </lineage>
</organism>
<evidence type="ECO:0000256" key="2">
    <source>
        <dbReference type="ARBA" id="ARBA00023306"/>
    </source>
</evidence>
<dbReference type="GO" id="GO:0019903">
    <property type="term" value="F:protein phosphatase binding"/>
    <property type="evidence" value="ECO:0007669"/>
    <property type="project" value="InterPro"/>
</dbReference>
<comment type="caution">
    <text evidence="4">The sequence shown here is derived from an EMBL/GenBank/DDBJ whole genome shotgun (WGS) entry which is preliminary data.</text>
</comment>
<keyword evidence="5" id="KW-1185">Reference proteome</keyword>
<keyword evidence="2" id="KW-0131">Cell cycle</keyword>
<name>A0A1J4K3G1_9EUKA</name>
<dbReference type="PANTHER" id="PTHR12634:SF8">
    <property type="entry name" value="FIERY MOUNTAIN, ISOFORM D"/>
    <property type="match status" value="1"/>
</dbReference>
<comment type="similarity">
    <text evidence="1">Belongs to the SAPS family.</text>
</comment>
<dbReference type="GO" id="GO:0019888">
    <property type="term" value="F:protein phosphatase regulator activity"/>
    <property type="evidence" value="ECO:0007669"/>
    <property type="project" value="TreeGrafter"/>
</dbReference>
<evidence type="ECO:0000256" key="1">
    <source>
        <dbReference type="ARBA" id="ARBA00006180"/>
    </source>
</evidence>
<dbReference type="PANTHER" id="PTHR12634">
    <property type="entry name" value="SIT4 YEAST -ASSOCIATING PROTEIN-RELATED"/>
    <property type="match status" value="1"/>
</dbReference>
<dbReference type="VEuPathDB" id="TrichDB:TRFO_26707"/>
<protein>
    <submittedName>
        <fullName evidence="4">Uncharacterized protein</fullName>
    </submittedName>
</protein>
<dbReference type="InterPro" id="IPR007587">
    <property type="entry name" value="SAPS"/>
</dbReference>
<evidence type="ECO:0000313" key="5">
    <source>
        <dbReference type="Proteomes" id="UP000179807"/>
    </source>
</evidence>
<evidence type="ECO:0000256" key="3">
    <source>
        <dbReference type="SAM" id="MobiDB-lite"/>
    </source>
</evidence>
<feature type="compositionally biased region" description="Low complexity" evidence="3">
    <location>
        <begin position="483"/>
        <end position="496"/>
    </location>
</feature>
<dbReference type="Proteomes" id="UP000179807">
    <property type="component" value="Unassembled WGS sequence"/>
</dbReference>
<accession>A0A1J4K3G1</accession>
<gene>
    <name evidence="4" type="ORF">TRFO_26707</name>
</gene>
<dbReference type="OrthoDB" id="10636768at2759"/>
<dbReference type="EMBL" id="MLAK01000755">
    <property type="protein sequence ID" value="OHT05514.1"/>
    <property type="molecule type" value="Genomic_DNA"/>
</dbReference>
<evidence type="ECO:0000313" key="4">
    <source>
        <dbReference type="EMBL" id="OHT05514.1"/>
    </source>
</evidence>
<feature type="region of interest" description="Disordered" evidence="3">
    <location>
        <begin position="447"/>
        <end position="496"/>
    </location>
</feature>
<proteinExistence type="inferred from homology"/>
<dbReference type="GeneID" id="94839818"/>